<feature type="non-terminal residue" evidence="1">
    <location>
        <position position="1"/>
    </location>
</feature>
<proteinExistence type="predicted"/>
<protein>
    <submittedName>
        <fullName evidence="1">Uncharacterized protein</fullName>
    </submittedName>
</protein>
<dbReference type="AlphaFoldDB" id="A0A1A7XPR2"/>
<evidence type="ECO:0000313" key="1">
    <source>
        <dbReference type="EMBL" id="SBP20092.1"/>
    </source>
</evidence>
<organism evidence="1">
    <name type="scientific">Iconisemion striatum</name>
    <dbReference type="NCBI Taxonomy" id="60296"/>
    <lineage>
        <taxon>Eukaryota</taxon>
        <taxon>Metazoa</taxon>
        <taxon>Chordata</taxon>
        <taxon>Craniata</taxon>
        <taxon>Vertebrata</taxon>
        <taxon>Euteleostomi</taxon>
        <taxon>Actinopterygii</taxon>
        <taxon>Neopterygii</taxon>
        <taxon>Teleostei</taxon>
        <taxon>Neoteleostei</taxon>
        <taxon>Acanthomorphata</taxon>
        <taxon>Ovalentaria</taxon>
        <taxon>Atherinomorphae</taxon>
        <taxon>Cyprinodontiformes</taxon>
        <taxon>Nothobranchiidae</taxon>
        <taxon>Iconisemion</taxon>
    </lineage>
</organism>
<name>A0A1A7XPR2_9TELE</name>
<dbReference type="EMBL" id="HADW01018692">
    <property type="protein sequence ID" value="SBP20092.1"/>
    <property type="molecule type" value="Transcribed_RNA"/>
</dbReference>
<reference evidence="1" key="2">
    <citation type="submission" date="2016-06" db="EMBL/GenBank/DDBJ databases">
        <title>The genome of a short-lived fish provides insights into sex chromosome evolution and the genetic control of aging.</title>
        <authorList>
            <person name="Reichwald K."/>
            <person name="Felder M."/>
            <person name="Petzold A."/>
            <person name="Koch P."/>
            <person name="Groth M."/>
            <person name="Platzer M."/>
        </authorList>
    </citation>
    <scope>NUCLEOTIDE SEQUENCE</scope>
    <source>
        <tissue evidence="1">Brain</tissue>
    </source>
</reference>
<reference evidence="1" key="1">
    <citation type="submission" date="2016-05" db="EMBL/GenBank/DDBJ databases">
        <authorList>
            <person name="Lavstsen T."/>
            <person name="Jespersen J.S."/>
        </authorList>
    </citation>
    <scope>NUCLEOTIDE SEQUENCE</scope>
    <source>
        <tissue evidence="1">Brain</tissue>
    </source>
</reference>
<sequence>VGQKFMRRVLQLLKKWMPDSSVNSSYWSFRKSSIGSRNSEVTSTFIM</sequence>
<accession>A0A1A7XPR2</accession>
<gene>
    <name evidence="1" type="primary">Nfu_g_1_001793</name>
</gene>